<dbReference type="InterPro" id="IPR036724">
    <property type="entry name" value="Cobalamin-bd_sf"/>
</dbReference>
<evidence type="ECO:0000313" key="6">
    <source>
        <dbReference type="EMBL" id="QBD81029.1"/>
    </source>
</evidence>
<dbReference type="EMBL" id="CP035758">
    <property type="protein sequence ID" value="QBD81029.1"/>
    <property type="molecule type" value="Genomic_DNA"/>
</dbReference>
<feature type="domain" description="B12-binding" evidence="5">
    <location>
        <begin position="253"/>
        <end position="378"/>
    </location>
</feature>
<dbReference type="InterPro" id="IPR009061">
    <property type="entry name" value="DNA-bd_dom_put_sf"/>
</dbReference>
<reference evidence="6 7" key="1">
    <citation type="submission" date="2019-01" db="EMBL/GenBank/DDBJ databases">
        <title>Ktedonosporobacter rubrisoli SCAWS-G2.</title>
        <authorList>
            <person name="Huang Y."/>
            <person name="Yan B."/>
        </authorList>
    </citation>
    <scope>NUCLEOTIDE SEQUENCE [LARGE SCALE GENOMIC DNA]</scope>
    <source>
        <strain evidence="6 7">SCAWS-G2</strain>
    </source>
</reference>
<dbReference type="Gene3D" id="1.10.1240.10">
    <property type="entry name" value="Methionine synthase domain"/>
    <property type="match status" value="1"/>
</dbReference>
<dbReference type="OrthoDB" id="9800334at2"/>
<keyword evidence="2" id="KW-0238">DNA-binding</keyword>
<sequence length="383" mass="42913">MVEQERPMVWPALEHYSDTPIFNTKAVVQKTGVPAPTLRAWERRYQLLTPQRANNAYRLYSERDIALICWLKECIDAGMSISHAIALFRHLNEEQKQAEPAPGMPLLLDGQATLARTLTKPAPLRKPAARALQLKETERPVEPLSSLQEWQNARAASLQTSYPAIYDMQLVKLRLIEAFEAYNEPAAAMLMASMLAVYPLEQICTELITPTMWQIGEMWEQGQASASVEHFASSFFRGHLNSLFQVMSGAAEGPLTIVGCAPGESHELGALMLALCLRRSNLRVIYLGQSLETAGLLQAIHRLSPALVCVSLTMPTYLPELLHLGRQIQRLAHSRPIFVFGGQVFQQYASIIPQIPGIYLDGGLKEIVSRLRYMLYDHSVHKN</sequence>
<proteinExistence type="predicted"/>
<evidence type="ECO:0000259" key="5">
    <source>
        <dbReference type="PROSITE" id="PS51332"/>
    </source>
</evidence>
<keyword evidence="3" id="KW-0804">Transcription</keyword>
<dbReference type="InterPro" id="IPR006158">
    <property type="entry name" value="Cobalamin-bd"/>
</dbReference>
<dbReference type="SMART" id="SM00422">
    <property type="entry name" value="HTH_MERR"/>
    <property type="match status" value="1"/>
</dbReference>
<evidence type="ECO:0000256" key="3">
    <source>
        <dbReference type="ARBA" id="ARBA00023163"/>
    </source>
</evidence>
<dbReference type="RefSeq" id="WP_129892091.1">
    <property type="nucleotide sequence ID" value="NZ_CP035758.1"/>
</dbReference>
<keyword evidence="1" id="KW-0805">Transcription regulation</keyword>
<dbReference type="SUPFAM" id="SSF52242">
    <property type="entry name" value="Cobalamin (vitamin B12)-binding domain"/>
    <property type="match status" value="1"/>
</dbReference>
<dbReference type="Pfam" id="PF02310">
    <property type="entry name" value="B12-binding"/>
    <property type="match status" value="1"/>
</dbReference>
<name>A0A4P6JZ53_KTERU</name>
<dbReference type="GO" id="GO:0046872">
    <property type="term" value="F:metal ion binding"/>
    <property type="evidence" value="ECO:0007669"/>
    <property type="project" value="InterPro"/>
</dbReference>
<protein>
    <submittedName>
        <fullName evidence="6">MerR family transcriptional regulator</fullName>
    </submittedName>
</protein>
<dbReference type="GO" id="GO:0031419">
    <property type="term" value="F:cobalamin binding"/>
    <property type="evidence" value="ECO:0007669"/>
    <property type="project" value="InterPro"/>
</dbReference>
<dbReference type="Proteomes" id="UP000290365">
    <property type="component" value="Chromosome"/>
</dbReference>
<evidence type="ECO:0000256" key="2">
    <source>
        <dbReference type="ARBA" id="ARBA00023125"/>
    </source>
</evidence>
<dbReference type="InterPro" id="IPR036594">
    <property type="entry name" value="Meth_synthase_dom"/>
</dbReference>
<dbReference type="SUPFAM" id="SSF46955">
    <property type="entry name" value="Putative DNA-binding domain"/>
    <property type="match status" value="1"/>
</dbReference>
<dbReference type="PANTHER" id="PTHR30204">
    <property type="entry name" value="REDOX-CYCLING DRUG-SENSING TRANSCRIPTIONAL ACTIVATOR SOXR"/>
    <property type="match status" value="1"/>
</dbReference>
<dbReference type="GO" id="GO:0003700">
    <property type="term" value="F:DNA-binding transcription factor activity"/>
    <property type="evidence" value="ECO:0007669"/>
    <property type="project" value="InterPro"/>
</dbReference>
<evidence type="ECO:0000313" key="7">
    <source>
        <dbReference type="Proteomes" id="UP000290365"/>
    </source>
</evidence>
<dbReference type="InterPro" id="IPR003759">
    <property type="entry name" value="Cbl-bd_cap"/>
</dbReference>
<dbReference type="AlphaFoldDB" id="A0A4P6JZ53"/>
<dbReference type="Gene3D" id="3.40.50.280">
    <property type="entry name" value="Cobalamin-binding domain"/>
    <property type="match status" value="1"/>
</dbReference>
<dbReference type="KEGG" id="kbs:EPA93_35695"/>
<accession>A0A4P6JZ53</accession>
<dbReference type="PROSITE" id="PS50937">
    <property type="entry name" value="HTH_MERR_2"/>
    <property type="match status" value="1"/>
</dbReference>
<dbReference type="CDD" id="cd02065">
    <property type="entry name" value="B12-binding_like"/>
    <property type="match status" value="1"/>
</dbReference>
<organism evidence="6 7">
    <name type="scientific">Ktedonosporobacter rubrisoli</name>
    <dbReference type="NCBI Taxonomy" id="2509675"/>
    <lineage>
        <taxon>Bacteria</taxon>
        <taxon>Bacillati</taxon>
        <taxon>Chloroflexota</taxon>
        <taxon>Ktedonobacteria</taxon>
        <taxon>Ktedonobacterales</taxon>
        <taxon>Ktedonosporobacteraceae</taxon>
        <taxon>Ktedonosporobacter</taxon>
    </lineage>
</organism>
<feature type="domain" description="HTH merR-type" evidence="4">
    <location>
        <begin position="29"/>
        <end position="90"/>
    </location>
</feature>
<dbReference type="Pfam" id="PF13411">
    <property type="entry name" value="MerR_1"/>
    <property type="match status" value="1"/>
</dbReference>
<keyword evidence="7" id="KW-1185">Reference proteome</keyword>
<dbReference type="Pfam" id="PF02607">
    <property type="entry name" value="B12-binding_2"/>
    <property type="match status" value="1"/>
</dbReference>
<gene>
    <name evidence="6" type="ORF">EPA93_35695</name>
</gene>
<evidence type="ECO:0000256" key="1">
    <source>
        <dbReference type="ARBA" id="ARBA00023015"/>
    </source>
</evidence>
<dbReference type="PANTHER" id="PTHR30204:SF67">
    <property type="entry name" value="HTH-TYPE TRANSCRIPTIONAL REGULATOR MLRA-RELATED"/>
    <property type="match status" value="1"/>
</dbReference>
<dbReference type="InterPro" id="IPR000551">
    <property type="entry name" value="MerR-type_HTH_dom"/>
</dbReference>
<dbReference type="Gene3D" id="1.10.1660.10">
    <property type="match status" value="1"/>
</dbReference>
<dbReference type="InterPro" id="IPR047057">
    <property type="entry name" value="MerR_fam"/>
</dbReference>
<dbReference type="CDD" id="cd01104">
    <property type="entry name" value="HTH_MlrA-CarA"/>
    <property type="match status" value="1"/>
</dbReference>
<dbReference type="PROSITE" id="PS51332">
    <property type="entry name" value="B12_BINDING"/>
    <property type="match status" value="1"/>
</dbReference>
<dbReference type="GO" id="GO:0003677">
    <property type="term" value="F:DNA binding"/>
    <property type="evidence" value="ECO:0007669"/>
    <property type="project" value="UniProtKB-KW"/>
</dbReference>
<evidence type="ECO:0000259" key="4">
    <source>
        <dbReference type="PROSITE" id="PS50937"/>
    </source>
</evidence>